<keyword evidence="3" id="KW-0479">Metal-binding</keyword>
<dbReference type="PANTHER" id="PTHR10142:SF0">
    <property type="entry name" value="DNA REPAIR PROTEIN COMPLEMENTING XP-A CELLS"/>
    <property type="match status" value="1"/>
</dbReference>
<dbReference type="GO" id="GO:0000715">
    <property type="term" value="P:nucleotide-excision repair, DNA damage recognition"/>
    <property type="evidence" value="ECO:0007669"/>
    <property type="project" value="TreeGrafter"/>
</dbReference>
<feature type="compositionally biased region" description="Low complexity" evidence="10">
    <location>
        <begin position="187"/>
        <end position="198"/>
    </location>
</feature>
<sequence length="581" mass="62352">PRTPSSRRTSSVSFISGRKNVLGSRWGRPGEALPRPRPGNWGRAVCGQRNGEWRACGKPGRPGRHGAGTRRAAGSVRRARGGGQRGDLARDAAQEFLPPGGGKGKGGTGGAVSAFFLSTGLPKPAAGGAAESARSGTRGPARKSQGHGSPPPPHPTPIPALGPKTGSAAAAVPAPRPLASDAPSVSRTPPAAPRGLTPRRPPPRQALRTPSPPPLHPPPPAADPGTPRAAERRGPPWRCGEARRLLRACVGASPLSPPPPPRAVRRRSAARLVRGEGRVAAVGARGASAALRASSAAMAGAAPAPAPAPVPASEKVETSAASVERPSLSTAALAKMERNRQRALALRQARLAARPYPAAGGQRVRAPAKVVDTGGGFFLEEEEEEELEEGPGGGAGKIVHPPAPVLEFDYLICGDCGKDFMDSYLMQHFDWATCDNCRDTEDKHKLITRTEAKEEYLLKDCDLDKREPVLRFIVKKNPHNSRWGDMKLYLKPQVIKRSLEVWGSEESLQEAKELRRDNREKMKQKKFDKKVKELRRAVRSSLWKKKTSIHEHEYGPEENIDESTYKKTCTVCGHELTYEKM</sequence>
<dbReference type="PROSITE" id="PS00752">
    <property type="entry name" value="XPA_1"/>
    <property type="match status" value="1"/>
</dbReference>
<feature type="compositionally biased region" description="Low complexity" evidence="10">
    <location>
        <begin position="125"/>
        <end position="139"/>
    </location>
</feature>
<feature type="compositionally biased region" description="Pro residues" evidence="10">
    <location>
        <begin position="199"/>
        <end position="222"/>
    </location>
</feature>
<name>A0A8V5H3N8_MELUD</name>
<dbReference type="Pfam" id="PF05181">
    <property type="entry name" value="XPA_C"/>
    <property type="match status" value="1"/>
</dbReference>
<dbReference type="InterPro" id="IPR037129">
    <property type="entry name" value="XPA_sf"/>
</dbReference>
<gene>
    <name evidence="11" type="primary">LOC101873212</name>
</gene>
<keyword evidence="8" id="KW-0234">DNA repair</keyword>
<feature type="compositionally biased region" description="Low complexity" evidence="10">
    <location>
        <begin position="1"/>
        <end position="11"/>
    </location>
</feature>
<feature type="compositionally biased region" description="Gly residues" evidence="10">
    <location>
        <begin position="99"/>
        <end position="110"/>
    </location>
</feature>
<protein>
    <submittedName>
        <fullName evidence="11">Uncharacterized protein</fullName>
    </submittedName>
</protein>
<dbReference type="NCBIfam" id="TIGR00598">
    <property type="entry name" value="rad14"/>
    <property type="match status" value="1"/>
</dbReference>
<keyword evidence="6" id="KW-0862">Zinc</keyword>
<dbReference type="GO" id="GO:0003684">
    <property type="term" value="F:damaged DNA binding"/>
    <property type="evidence" value="ECO:0007669"/>
    <property type="project" value="InterPro"/>
</dbReference>
<feature type="region of interest" description="Disordered" evidence="10">
    <location>
        <begin position="1"/>
        <end position="270"/>
    </location>
</feature>
<dbReference type="PANTHER" id="PTHR10142">
    <property type="entry name" value="DNA REPAIR PROTEIN COMPLEMENTING XP-A CELLS"/>
    <property type="match status" value="1"/>
</dbReference>
<evidence type="ECO:0000256" key="5">
    <source>
        <dbReference type="ARBA" id="ARBA00022771"/>
    </source>
</evidence>
<keyword evidence="12" id="KW-1185">Reference proteome</keyword>
<proteinExistence type="inferred from homology"/>
<dbReference type="GO" id="GO:0070914">
    <property type="term" value="P:UV-damage excision repair"/>
    <property type="evidence" value="ECO:0007669"/>
    <property type="project" value="TreeGrafter"/>
</dbReference>
<organism evidence="11 12">
    <name type="scientific">Melopsittacus undulatus</name>
    <name type="common">Budgerigar</name>
    <name type="synonym">Psittacus undulatus</name>
    <dbReference type="NCBI Taxonomy" id="13146"/>
    <lineage>
        <taxon>Eukaryota</taxon>
        <taxon>Metazoa</taxon>
        <taxon>Chordata</taxon>
        <taxon>Craniata</taxon>
        <taxon>Vertebrata</taxon>
        <taxon>Euteleostomi</taxon>
        <taxon>Archelosauria</taxon>
        <taxon>Archosauria</taxon>
        <taxon>Dinosauria</taxon>
        <taxon>Saurischia</taxon>
        <taxon>Theropoda</taxon>
        <taxon>Coelurosauria</taxon>
        <taxon>Aves</taxon>
        <taxon>Neognathae</taxon>
        <taxon>Neoaves</taxon>
        <taxon>Telluraves</taxon>
        <taxon>Australaves</taxon>
        <taxon>Psittaciformes</taxon>
        <taxon>Psittaculidae</taxon>
        <taxon>Melopsittacus</taxon>
    </lineage>
</organism>
<keyword evidence="4" id="KW-0227">DNA damage</keyword>
<reference evidence="11" key="1">
    <citation type="submission" date="2020-03" db="EMBL/GenBank/DDBJ databases">
        <title>Melopsittacus undulatus (budgerigar) genome, bMelUnd1, maternal haplotype with Z.</title>
        <authorList>
            <person name="Gedman G."/>
            <person name="Mountcastle J."/>
            <person name="Haase B."/>
            <person name="Formenti G."/>
            <person name="Wright T."/>
            <person name="Apodaca J."/>
            <person name="Pelan S."/>
            <person name="Chow W."/>
            <person name="Rhie A."/>
            <person name="Howe K."/>
            <person name="Fedrigo O."/>
            <person name="Jarvis E.D."/>
        </authorList>
    </citation>
    <scope>NUCLEOTIDE SEQUENCE [LARGE SCALE GENOMIC DNA]</scope>
</reference>
<reference evidence="11" key="3">
    <citation type="submission" date="2025-09" db="UniProtKB">
        <authorList>
            <consortium name="Ensembl"/>
        </authorList>
    </citation>
    <scope>IDENTIFICATION</scope>
</reference>
<keyword evidence="9" id="KW-0539">Nucleus</keyword>
<dbReference type="PROSITE" id="PS00753">
    <property type="entry name" value="XPA_2"/>
    <property type="match status" value="1"/>
</dbReference>
<dbReference type="Pfam" id="PF01286">
    <property type="entry name" value="XPA_N"/>
    <property type="match status" value="1"/>
</dbReference>
<dbReference type="CDD" id="cd21076">
    <property type="entry name" value="DBD_XPA"/>
    <property type="match status" value="1"/>
</dbReference>
<keyword evidence="7" id="KW-0238">DNA-binding</keyword>
<keyword evidence="5" id="KW-0863">Zinc-finger</keyword>
<dbReference type="SUPFAM" id="SSF57716">
    <property type="entry name" value="Glucocorticoid receptor-like (DNA-binding domain)"/>
    <property type="match status" value="1"/>
</dbReference>
<dbReference type="InterPro" id="IPR022656">
    <property type="entry name" value="XPA_C"/>
</dbReference>
<comment type="similarity">
    <text evidence="2">Belongs to the XPA family.</text>
</comment>
<dbReference type="AlphaFoldDB" id="A0A8V5H3N8"/>
<evidence type="ECO:0000256" key="10">
    <source>
        <dbReference type="SAM" id="MobiDB-lite"/>
    </source>
</evidence>
<dbReference type="GO" id="GO:1901255">
    <property type="term" value="P:nucleotide-excision repair involved in interstrand cross-link repair"/>
    <property type="evidence" value="ECO:0007669"/>
    <property type="project" value="TreeGrafter"/>
</dbReference>
<comment type="subcellular location">
    <subcellularLocation>
        <location evidence="1">Nucleus</location>
    </subcellularLocation>
</comment>
<reference evidence="11" key="2">
    <citation type="submission" date="2025-08" db="UniProtKB">
        <authorList>
            <consortium name="Ensembl"/>
        </authorList>
    </citation>
    <scope>IDENTIFICATION</scope>
</reference>
<evidence type="ECO:0000256" key="7">
    <source>
        <dbReference type="ARBA" id="ARBA00023125"/>
    </source>
</evidence>
<evidence type="ECO:0000256" key="8">
    <source>
        <dbReference type="ARBA" id="ARBA00023204"/>
    </source>
</evidence>
<evidence type="ECO:0000256" key="9">
    <source>
        <dbReference type="ARBA" id="ARBA00023242"/>
    </source>
</evidence>
<dbReference type="Gene3D" id="3.90.530.10">
    <property type="entry name" value="XPA C-terminal domain"/>
    <property type="match status" value="1"/>
</dbReference>
<dbReference type="InterPro" id="IPR000465">
    <property type="entry name" value="XPA/RAD14"/>
</dbReference>
<dbReference type="InterPro" id="IPR022652">
    <property type="entry name" value="Znf_XPA_CS"/>
</dbReference>
<dbReference type="Proteomes" id="UP000694405">
    <property type="component" value="Chromosome Z"/>
</dbReference>
<dbReference type="Ensembl" id="ENSMUNT00000028261.1">
    <property type="protein sequence ID" value="ENSMUNP00000031680.1"/>
    <property type="gene ID" value="ENSMUNG00000020839.1"/>
</dbReference>
<feature type="compositionally biased region" description="Pro residues" evidence="10">
    <location>
        <begin position="149"/>
        <end position="160"/>
    </location>
</feature>
<evidence type="ECO:0000256" key="4">
    <source>
        <dbReference type="ARBA" id="ARBA00022763"/>
    </source>
</evidence>
<dbReference type="FunFam" id="3.90.530.10:FF:000001">
    <property type="entry name" value="DNA repair protein complementing XP-A cells"/>
    <property type="match status" value="1"/>
</dbReference>
<evidence type="ECO:0000313" key="11">
    <source>
        <dbReference type="Ensembl" id="ENSMUNP00000031680.1"/>
    </source>
</evidence>
<evidence type="ECO:0000256" key="2">
    <source>
        <dbReference type="ARBA" id="ARBA00005548"/>
    </source>
</evidence>
<evidence type="ECO:0000256" key="3">
    <source>
        <dbReference type="ARBA" id="ARBA00022723"/>
    </source>
</evidence>
<evidence type="ECO:0000256" key="1">
    <source>
        <dbReference type="ARBA" id="ARBA00004123"/>
    </source>
</evidence>
<dbReference type="SUPFAM" id="SSF46955">
    <property type="entry name" value="Putative DNA-binding domain"/>
    <property type="match status" value="1"/>
</dbReference>
<dbReference type="GO" id="GO:0008270">
    <property type="term" value="F:zinc ion binding"/>
    <property type="evidence" value="ECO:0007669"/>
    <property type="project" value="UniProtKB-KW"/>
</dbReference>
<dbReference type="GO" id="GO:0006284">
    <property type="term" value="P:base-excision repair"/>
    <property type="evidence" value="ECO:0007669"/>
    <property type="project" value="TreeGrafter"/>
</dbReference>
<evidence type="ECO:0000313" key="12">
    <source>
        <dbReference type="Proteomes" id="UP000694405"/>
    </source>
</evidence>
<feature type="compositionally biased region" description="Basic and acidic residues" evidence="10">
    <location>
        <begin position="229"/>
        <end position="244"/>
    </location>
</feature>
<accession>A0A8V5H3N8</accession>
<evidence type="ECO:0000256" key="6">
    <source>
        <dbReference type="ARBA" id="ARBA00022833"/>
    </source>
</evidence>
<feature type="compositionally biased region" description="Low complexity" evidence="10">
    <location>
        <begin position="161"/>
        <end position="179"/>
    </location>
</feature>
<dbReference type="GO" id="GO:0000110">
    <property type="term" value="C:nucleotide-excision repair factor 1 complex"/>
    <property type="evidence" value="ECO:0007669"/>
    <property type="project" value="TreeGrafter"/>
</dbReference>
<dbReference type="InterPro" id="IPR009061">
    <property type="entry name" value="DNA-bd_dom_put_sf"/>
</dbReference>
<dbReference type="InterPro" id="IPR022658">
    <property type="entry name" value="XPA_CS"/>
</dbReference>